<accession>A0A2G2Z8Z7</accession>
<evidence type="ECO:0000259" key="4">
    <source>
        <dbReference type="Pfam" id="PF26148"/>
    </source>
</evidence>
<reference evidence="5 6" key="1">
    <citation type="journal article" date="2014" name="Nat. Genet.">
        <title>Genome sequence of the hot pepper provides insights into the evolution of pungency in Capsicum species.</title>
        <authorList>
            <person name="Kim S."/>
            <person name="Park M."/>
            <person name="Yeom S.I."/>
            <person name="Kim Y.M."/>
            <person name="Lee J.M."/>
            <person name="Lee H.A."/>
            <person name="Seo E."/>
            <person name="Choi J."/>
            <person name="Cheong K."/>
            <person name="Kim K.T."/>
            <person name="Jung K."/>
            <person name="Lee G.W."/>
            <person name="Oh S.K."/>
            <person name="Bae C."/>
            <person name="Kim S.B."/>
            <person name="Lee H.Y."/>
            <person name="Kim S.Y."/>
            <person name="Kim M.S."/>
            <person name="Kang B.C."/>
            <person name="Jo Y.D."/>
            <person name="Yang H.B."/>
            <person name="Jeong H.J."/>
            <person name="Kang W.H."/>
            <person name="Kwon J.K."/>
            <person name="Shin C."/>
            <person name="Lim J.Y."/>
            <person name="Park J.H."/>
            <person name="Huh J.H."/>
            <person name="Kim J.S."/>
            <person name="Kim B.D."/>
            <person name="Cohen O."/>
            <person name="Paran I."/>
            <person name="Suh M.C."/>
            <person name="Lee S.B."/>
            <person name="Kim Y.K."/>
            <person name="Shin Y."/>
            <person name="Noh S.J."/>
            <person name="Park J."/>
            <person name="Seo Y.S."/>
            <person name="Kwon S.Y."/>
            <person name="Kim H.A."/>
            <person name="Park J.M."/>
            <person name="Kim H.J."/>
            <person name="Choi S.B."/>
            <person name="Bosland P.W."/>
            <person name="Reeves G."/>
            <person name="Jo S.H."/>
            <person name="Lee B.W."/>
            <person name="Cho H.T."/>
            <person name="Choi H.S."/>
            <person name="Lee M.S."/>
            <person name="Yu Y."/>
            <person name="Do Choi Y."/>
            <person name="Park B.S."/>
            <person name="van Deynze A."/>
            <person name="Ashrafi H."/>
            <person name="Hill T."/>
            <person name="Kim W.T."/>
            <person name="Pai H.S."/>
            <person name="Ahn H.K."/>
            <person name="Yeam I."/>
            <person name="Giovannoni J.J."/>
            <person name="Rose J.K."/>
            <person name="Sorensen I."/>
            <person name="Lee S.J."/>
            <person name="Kim R.W."/>
            <person name="Choi I.Y."/>
            <person name="Choi B.S."/>
            <person name="Lim J.S."/>
            <person name="Lee Y.H."/>
            <person name="Choi D."/>
        </authorList>
    </citation>
    <scope>NUCLEOTIDE SEQUENCE [LARGE SCALE GENOMIC DNA]</scope>
    <source>
        <strain evidence="6">cv. CM334</strain>
    </source>
</reference>
<dbReference type="SUPFAM" id="SSF57850">
    <property type="entry name" value="RING/U-box"/>
    <property type="match status" value="1"/>
</dbReference>
<sequence length="202" mass="22783">MNDATRGADNIRNDISALAQRYIVIDRDEECGIMVCRRKILNVGGDYRMTTGYMAVGPMAPFYVFPCGHAFHAQCLIAHVTRCTNQAQDGVGKDNTSYSFNVEISVLLWFSGVRGDKALEPSQMGKNLCARIWFEIPKEVSINSAGMTFVLQLWTEIPPRLHIEEDKGPNPLVQHVSVLYPKDPTHQRRLSDGEIQTCKWRP</sequence>
<organism evidence="5 6">
    <name type="scientific">Capsicum annuum</name>
    <name type="common">Capsicum pepper</name>
    <dbReference type="NCBI Taxonomy" id="4072"/>
    <lineage>
        <taxon>Eukaryota</taxon>
        <taxon>Viridiplantae</taxon>
        <taxon>Streptophyta</taxon>
        <taxon>Embryophyta</taxon>
        <taxon>Tracheophyta</taxon>
        <taxon>Spermatophyta</taxon>
        <taxon>Magnoliopsida</taxon>
        <taxon>eudicotyledons</taxon>
        <taxon>Gunneridae</taxon>
        <taxon>Pentapetalae</taxon>
        <taxon>asterids</taxon>
        <taxon>lamiids</taxon>
        <taxon>Solanales</taxon>
        <taxon>Solanaceae</taxon>
        <taxon>Solanoideae</taxon>
        <taxon>Capsiceae</taxon>
        <taxon>Capsicum</taxon>
    </lineage>
</organism>
<dbReference type="Gramene" id="PHT78483">
    <property type="protein sequence ID" value="PHT78483"/>
    <property type="gene ID" value="T459_16535"/>
</dbReference>
<dbReference type="STRING" id="4072.A0A2G2Z8Z7"/>
<comment type="caution">
    <text evidence="5">The sequence shown here is derived from an EMBL/GenBank/DDBJ whole genome shotgun (WGS) entry which is preliminary data.</text>
</comment>
<dbReference type="GO" id="GO:0008270">
    <property type="term" value="F:zinc ion binding"/>
    <property type="evidence" value="ECO:0007669"/>
    <property type="project" value="UniProtKB-KW"/>
</dbReference>
<evidence type="ECO:0000313" key="6">
    <source>
        <dbReference type="Proteomes" id="UP000222542"/>
    </source>
</evidence>
<evidence type="ECO:0000256" key="2">
    <source>
        <dbReference type="ARBA" id="ARBA00022771"/>
    </source>
</evidence>
<dbReference type="EMBL" id="AYRZ02000006">
    <property type="protein sequence ID" value="PHT78483.1"/>
    <property type="molecule type" value="Genomic_DNA"/>
</dbReference>
<dbReference type="PANTHER" id="PTHR23323">
    <property type="entry name" value="VACUOLAR PROTEIN SORTING-ASSOCIATED PROTEIN"/>
    <property type="match status" value="1"/>
</dbReference>
<protein>
    <recommendedName>
        <fullName evidence="4">Pep3/Vps18 RING C-terminal domain-containing protein</fullName>
    </recommendedName>
</protein>
<dbReference type="PANTHER" id="PTHR23323:SF26">
    <property type="entry name" value="VACUOLAR PROTEIN SORTING-ASSOCIATED PROTEIN 18 HOMOLOG"/>
    <property type="match status" value="1"/>
</dbReference>
<dbReference type="AlphaFoldDB" id="A0A2G2Z8Z7"/>
<reference evidence="5 6" key="2">
    <citation type="journal article" date="2017" name="Genome Biol.">
        <title>New reference genome sequences of hot pepper reveal the massive evolution of plant disease-resistance genes by retroduplication.</title>
        <authorList>
            <person name="Kim S."/>
            <person name="Park J."/>
            <person name="Yeom S.I."/>
            <person name="Kim Y.M."/>
            <person name="Seo E."/>
            <person name="Kim K.T."/>
            <person name="Kim M.S."/>
            <person name="Lee J.M."/>
            <person name="Cheong K."/>
            <person name="Shin H.S."/>
            <person name="Kim S.B."/>
            <person name="Han K."/>
            <person name="Lee J."/>
            <person name="Park M."/>
            <person name="Lee H.A."/>
            <person name="Lee H.Y."/>
            <person name="Lee Y."/>
            <person name="Oh S."/>
            <person name="Lee J.H."/>
            <person name="Choi E."/>
            <person name="Choi E."/>
            <person name="Lee S.E."/>
            <person name="Jeon J."/>
            <person name="Kim H."/>
            <person name="Choi G."/>
            <person name="Song H."/>
            <person name="Lee J."/>
            <person name="Lee S.C."/>
            <person name="Kwon J.K."/>
            <person name="Lee H.Y."/>
            <person name="Koo N."/>
            <person name="Hong Y."/>
            <person name="Kim R.W."/>
            <person name="Kang W.H."/>
            <person name="Huh J.H."/>
            <person name="Kang B.C."/>
            <person name="Yang T.J."/>
            <person name="Lee Y.H."/>
            <person name="Bennetzen J.L."/>
            <person name="Choi D."/>
        </authorList>
    </citation>
    <scope>NUCLEOTIDE SEQUENCE [LARGE SCALE GENOMIC DNA]</scope>
    <source>
        <strain evidence="6">cv. CM334</strain>
    </source>
</reference>
<keyword evidence="3" id="KW-0862">Zinc</keyword>
<proteinExistence type="predicted"/>
<evidence type="ECO:0000256" key="1">
    <source>
        <dbReference type="ARBA" id="ARBA00022723"/>
    </source>
</evidence>
<gene>
    <name evidence="5" type="ORF">T459_16535</name>
</gene>
<dbReference type="Pfam" id="PF26148">
    <property type="entry name" value="VPS18_RING_C"/>
    <property type="match status" value="1"/>
</dbReference>
<evidence type="ECO:0000256" key="3">
    <source>
        <dbReference type="ARBA" id="ARBA00022833"/>
    </source>
</evidence>
<keyword evidence="6" id="KW-1185">Reference proteome</keyword>
<dbReference type="InterPro" id="IPR058919">
    <property type="entry name" value="Pep3/Vps18_RING_C"/>
</dbReference>
<name>A0A2G2Z8Z7_CAPAN</name>
<keyword evidence="1" id="KW-0479">Metal-binding</keyword>
<keyword evidence="2" id="KW-0863">Zinc-finger</keyword>
<evidence type="ECO:0000313" key="5">
    <source>
        <dbReference type="EMBL" id="PHT78483.1"/>
    </source>
</evidence>
<feature type="domain" description="Pep3/Vps18 RING C-terminal" evidence="4">
    <location>
        <begin position="62"/>
        <end position="87"/>
    </location>
</feature>
<dbReference type="Proteomes" id="UP000222542">
    <property type="component" value="Unassembled WGS sequence"/>
</dbReference>